<gene>
    <name evidence="1" type="ORF">A130_19030</name>
</gene>
<proteinExistence type="predicted"/>
<organism evidence="1 2">
    <name type="scientific">Vibrio genomosp. F6 str. FF-238</name>
    <dbReference type="NCBI Taxonomy" id="1191298"/>
    <lineage>
        <taxon>Bacteria</taxon>
        <taxon>Pseudomonadati</taxon>
        <taxon>Pseudomonadota</taxon>
        <taxon>Gammaproteobacteria</taxon>
        <taxon>Vibrionales</taxon>
        <taxon>Vibrionaceae</taxon>
        <taxon>Vibrio</taxon>
    </lineage>
</organism>
<name>A0A1E5CN76_9VIBR</name>
<sequence length="63" mass="7094">MKRLSDDISSITLNNKFKWVEICGKRPKLAKFKENGIFGMNANIAKIALRFATLSSQSEDNTC</sequence>
<dbReference type="AlphaFoldDB" id="A0A1E5CN76"/>
<comment type="caution">
    <text evidence="1">The sequence shown here is derived from an EMBL/GenBank/DDBJ whole genome shotgun (WGS) entry which is preliminary data.</text>
</comment>
<evidence type="ECO:0000313" key="1">
    <source>
        <dbReference type="EMBL" id="OEE71373.1"/>
    </source>
</evidence>
<dbReference type="Proteomes" id="UP000094165">
    <property type="component" value="Unassembled WGS sequence"/>
</dbReference>
<evidence type="ECO:0000313" key="2">
    <source>
        <dbReference type="Proteomes" id="UP000094165"/>
    </source>
</evidence>
<reference evidence="1 2" key="1">
    <citation type="journal article" date="2012" name="Science">
        <title>Ecological populations of bacteria act as socially cohesive units of antibiotic production and resistance.</title>
        <authorList>
            <person name="Cordero O.X."/>
            <person name="Wildschutte H."/>
            <person name="Kirkup B."/>
            <person name="Proehl S."/>
            <person name="Ngo L."/>
            <person name="Hussain F."/>
            <person name="Le Roux F."/>
            <person name="Mincer T."/>
            <person name="Polz M.F."/>
        </authorList>
    </citation>
    <scope>NUCLEOTIDE SEQUENCE [LARGE SCALE GENOMIC DNA]</scope>
    <source>
        <strain evidence="1 2">FF-238</strain>
    </source>
</reference>
<protein>
    <submittedName>
        <fullName evidence="1">Uncharacterized protein</fullName>
    </submittedName>
</protein>
<accession>A0A1E5CN76</accession>
<dbReference type="EMBL" id="AJYW02000292">
    <property type="protein sequence ID" value="OEE71373.1"/>
    <property type="molecule type" value="Genomic_DNA"/>
</dbReference>
<keyword evidence="2" id="KW-1185">Reference proteome</keyword>